<feature type="chain" id="PRO_5009307837" evidence="2">
    <location>
        <begin position="21"/>
        <end position="157"/>
    </location>
</feature>
<keyword evidence="3" id="KW-1185">Reference proteome</keyword>
<dbReference type="Proteomes" id="UP000095282">
    <property type="component" value="Unplaced"/>
</dbReference>
<protein>
    <submittedName>
        <fullName evidence="4">Protein sleepless</fullName>
    </submittedName>
</protein>
<evidence type="ECO:0000256" key="1">
    <source>
        <dbReference type="SAM" id="Phobius"/>
    </source>
</evidence>
<dbReference type="eggNOG" id="ENOG502THHT">
    <property type="taxonomic scope" value="Eukaryota"/>
</dbReference>
<dbReference type="AlphaFoldDB" id="A0A1I7TQS8"/>
<dbReference type="STRING" id="1561998.A0A1I7TQS8"/>
<sequence length="157" mass="17809">MLSNFLFYFVFVYFITQTQAIQCHQCGGQERMSKMTKKIYTELNIMPDQYFGNCKATSGNDVCSNGTFCIKRAKIHKIGFNSFNYKVTSYTKGCATVREDNGQTPSNGCFDLNQDTTKIGYTTKRVDCYCDKDFCNSVSTFGSAIFLIGLWTAFFVL</sequence>
<evidence type="ECO:0000313" key="3">
    <source>
        <dbReference type="Proteomes" id="UP000095282"/>
    </source>
</evidence>
<dbReference type="PANTHER" id="PTHR36939">
    <property type="entry name" value="PROTEIN CBG03389"/>
    <property type="match status" value="1"/>
</dbReference>
<reference evidence="4" key="1">
    <citation type="submission" date="2016-11" db="UniProtKB">
        <authorList>
            <consortium name="WormBaseParasite"/>
        </authorList>
    </citation>
    <scope>IDENTIFICATION</scope>
</reference>
<keyword evidence="1" id="KW-0472">Membrane</keyword>
<keyword evidence="1" id="KW-1133">Transmembrane helix</keyword>
<feature type="signal peptide" evidence="2">
    <location>
        <begin position="1"/>
        <end position="20"/>
    </location>
</feature>
<feature type="transmembrane region" description="Helical" evidence="1">
    <location>
        <begin position="138"/>
        <end position="156"/>
    </location>
</feature>
<name>A0A1I7TQS8_9PELO</name>
<organism evidence="3 4">
    <name type="scientific">Caenorhabditis tropicalis</name>
    <dbReference type="NCBI Taxonomy" id="1561998"/>
    <lineage>
        <taxon>Eukaryota</taxon>
        <taxon>Metazoa</taxon>
        <taxon>Ecdysozoa</taxon>
        <taxon>Nematoda</taxon>
        <taxon>Chromadorea</taxon>
        <taxon>Rhabditida</taxon>
        <taxon>Rhabditina</taxon>
        <taxon>Rhabditomorpha</taxon>
        <taxon>Rhabditoidea</taxon>
        <taxon>Rhabditidae</taxon>
        <taxon>Peloderinae</taxon>
        <taxon>Caenorhabditis</taxon>
    </lineage>
</organism>
<keyword evidence="1" id="KW-0812">Transmembrane</keyword>
<proteinExistence type="predicted"/>
<evidence type="ECO:0000313" key="4">
    <source>
        <dbReference type="WBParaSite" id="Csp11.Scaffold629.g10843.t1"/>
    </source>
</evidence>
<dbReference type="PANTHER" id="PTHR36939:SF2">
    <property type="entry name" value="PROTEIN SLEEPLESS"/>
    <property type="match status" value="1"/>
</dbReference>
<accession>A0A1I7TQS8</accession>
<keyword evidence="2" id="KW-0732">Signal</keyword>
<evidence type="ECO:0000256" key="2">
    <source>
        <dbReference type="SAM" id="SignalP"/>
    </source>
</evidence>
<dbReference type="WBParaSite" id="Csp11.Scaffold629.g10843.t1">
    <property type="protein sequence ID" value="Csp11.Scaffold629.g10843.t1"/>
    <property type="gene ID" value="Csp11.Scaffold629.g10843"/>
</dbReference>